<evidence type="ECO:0000313" key="3">
    <source>
        <dbReference type="Proteomes" id="UP000290767"/>
    </source>
</evidence>
<feature type="region of interest" description="Disordered" evidence="1">
    <location>
        <begin position="30"/>
        <end position="49"/>
    </location>
</feature>
<gene>
    <name evidence="2" type="ORF">B5P46_07980</name>
</gene>
<evidence type="ECO:0000313" key="2">
    <source>
        <dbReference type="EMBL" id="RXT28704.1"/>
    </source>
</evidence>
<reference evidence="2 3" key="1">
    <citation type="submission" date="2017-03" db="EMBL/GenBank/DDBJ databases">
        <authorList>
            <person name="Safronova V.I."/>
            <person name="Sazanova A.L."/>
            <person name="Chirak E.R."/>
        </authorList>
    </citation>
    <scope>NUCLEOTIDE SEQUENCE [LARGE SCALE GENOMIC DNA]</scope>
    <source>
        <strain evidence="2 3">Tri-43</strain>
    </source>
</reference>
<evidence type="ECO:0000256" key="1">
    <source>
        <dbReference type="SAM" id="MobiDB-lite"/>
    </source>
</evidence>
<name>A0A4Q1U9Z3_RHILE</name>
<accession>A0A4Q1U9Z3</accession>
<comment type="caution">
    <text evidence="2">The sequence shown here is derived from an EMBL/GenBank/DDBJ whole genome shotgun (WGS) entry which is preliminary data.</text>
</comment>
<feature type="compositionally biased region" description="Basic and acidic residues" evidence="1">
    <location>
        <begin position="36"/>
        <end position="45"/>
    </location>
</feature>
<organism evidence="2 3">
    <name type="scientific">Rhizobium leguminosarum</name>
    <dbReference type="NCBI Taxonomy" id="384"/>
    <lineage>
        <taxon>Bacteria</taxon>
        <taxon>Pseudomonadati</taxon>
        <taxon>Pseudomonadota</taxon>
        <taxon>Alphaproteobacteria</taxon>
        <taxon>Hyphomicrobiales</taxon>
        <taxon>Rhizobiaceae</taxon>
        <taxon>Rhizobium/Agrobacterium group</taxon>
        <taxon>Rhizobium</taxon>
    </lineage>
</organism>
<dbReference type="AlphaFoldDB" id="A0A4Q1U9Z3"/>
<sequence>MCRAAPSSDPSGHLLPEGEEGIETLRHIPFSPAGRRWPEGSDEGGHTAGRSFALRLRSAHSRLCRSPLTPPQPDLQSVAAPD</sequence>
<dbReference type="Proteomes" id="UP000290767">
    <property type="component" value="Unassembled WGS sequence"/>
</dbReference>
<proteinExistence type="predicted"/>
<feature type="region of interest" description="Disordered" evidence="1">
    <location>
        <begin position="63"/>
        <end position="82"/>
    </location>
</feature>
<protein>
    <submittedName>
        <fullName evidence="2">Uncharacterized protein</fullName>
    </submittedName>
</protein>
<feature type="region of interest" description="Disordered" evidence="1">
    <location>
        <begin position="1"/>
        <end position="21"/>
    </location>
</feature>
<dbReference type="EMBL" id="MZMU01000003">
    <property type="protein sequence ID" value="RXT28704.1"/>
    <property type="molecule type" value="Genomic_DNA"/>
</dbReference>